<dbReference type="Proteomes" id="UP000288805">
    <property type="component" value="Unassembled WGS sequence"/>
</dbReference>
<feature type="compositionally biased region" description="Polar residues" evidence="1">
    <location>
        <begin position="132"/>
        <end position="141"/>
    </location>
</feature>
<sequence length="443" mass="50788">MSRCFPYPPPGYFPRRTVDEALIESTKLQREKKAKEDRHQKDRKERKREKKEKKEKKREKKEKEKGKDIASDIGDGKLNDKKGQSQRIRKDEAEQLEKSDLTEEYGQPIYSQNSCHSSDSTQNSRKRKRDTSLSSGSSNHGNIIRLRLPLPKPKEPEASLTKEQNCSERLPLPKDYGPEASLGKEQSSSMRLPLLKHKEPEASVSKEHSSSMRLPLLKRKEPEASVSKEQSSSMQLPLLKHKEPEASLNKEKSCSISKHKEPETLLRKEQNRSVWMPLTNLREPEASLRAESCSTSGRVDLPAQQKYEISGQSIEAPPIFSMRTSTVDQKLNPDQQLLCSTSKVPEIVVQNDANASKGSRSSKSKKQRAESRYKALVEDWVPPLLQAEQTDLDDQEWLFQKHGDRHESKRHETINYDLSYGSWPRAQYLPEADVYALPYTVPF</sequence>
<feature type="compositionally biased region" description="Basic residues" evidence="1">
    <location>
        <begin position="44"/>
        <end position="60"/>
    </location>
</feature>
<feature type="compositionally biased region" description="Polar residues" evidence="1">
    <location>
        <begin position="109"/>
        <end position="123"/>
    </location>
</feature>
<evidence type="ECO:0000256" key="1">
    <source>
        <dbReference type="SAM" id="MobiDB-lite"/>
    </source>
</evidence>
<feature type="compositionally biased region" description="Basic and acidic residues" evidence="1">
    <location>
        <begin position="196"/>
        <end position="210"/>
    </location>
</feature>
<comment type="caution">
    <text evidence="2">The sequence shown here is derived from an EMBL/GenBank/DDBJ whole genome shotgun (WGS) entry which is preliminary data.</text>
</comment>
<feature type="region of interest" description="Disordered" evidence="1">
    <location>
        <begin position="23"/>
        <end position="271"/>
    </location>
</feature>
<feature type="compositionally biased region" description="Basic and acidic residues" evidence="1">
    <location>
        <begin position="240"/>
        <end position="271"/>
    </location>
</feature>
<feature type="compositionally biased region" description="Basic and acidic residues" evidence="1">
    <location>
        <begin position="27"/>
        <end position="43"/>
    </location>
</feature>
<accession>A0A438E4F0</accession>
<gene>
    <name evidence="2" type="ORF">CK203_087829</name>
</gene>
<dbReference type="PANTHER" id="PTHR34660:SF7">
    <property type="entry name" value="DNA LIGASE-LIKE PROTEIN"/>
    <property type="match status" value="1"/>
</dbReference>
<evidence type="ECO:0008006" key="4">
    <source>
        <dbReference type="Google" id="ProtNLM"/>
    </source>
</evidence>
<name>A0A438E4F0_VITVI</name>
<reference evidence="2 3" key="1">
    <citation type="journal article" date="2018" name="PLoS Genet.">
        <title>Population sequencing reveals clonal diversity and ancestral inbreeding in the grapevine cultivar Chardonnay.</title>
        <authorList>
            <person name="Roach M.J."/>
            <person name="Johnson D.L."/>
            <person name="Bohlmann J."/>
            <person name="van Vuuren H.J."/>
            <person name="Jones S.J."/>
            <person name="Pretorius I.S."/>
            <person name="Schmidt S.A."/>
            <person name="Borneman A.R."/>
        </authorList>
    </citation>
    <scope>NUCLEOTIDE SEQUENCE [LARGE SCALE GENOMIC DNA]</scope>
    <source>
        <strain evidence="3">cv. Chardonnay</strain>
        <tissue evidence="2">Leaf</tissue>
    </source>
</reference>
<dbReference type="AlphaFoldDB" id="A0A438E4F0"/>
<proteinExistence type="predicted"/>
<protein>
    <recommendedName>
        <fullName evidence="4">DNA ligase 1</fullName>
    </recommendedName>
</protein>
<evidence type="ECO:0000313" key="2">
    <source>
        <dbReference type="EMBL" id="RVW42520.1"/>
    </source>
</evidence>
<organism evidence="2 3">
    <name type="scientific">Vitis vinifera</name>
    <name type="common">Grape</name>
    <dbReference type="NCBI Taxonomy" id="29760"/>
    <lineage>
        <taxon>Eukaryota</taxon>
        <taxon>Viridiplantae</taxon>
        <taxon>Streptophyta</taxon>
        <taxon>Embryophyta</taxon>
        <taxon>Tracheophyta</taxon>
        <taxon>Spermatophyta</taxon>
        <taxon>Magnoliopsida</taxon>
        <taxon>eudicotyledons</taxon>
        <taxon>Gunneridae</taxon>
        <taxon>Pentapetalae</taxon>
        <taxon>rosids</taxon>
        <taxon>Vitales</taxon>
        <taxon>Vitaceae</taxon>
        <taxon>Viteae</taxon>
        <taxon>Vitis</taxon>
    </lineage>
</organism>
<feature type="compositionally biased region" description="Basic and acidic residues" evidence="1">
    <location>
        <begin position="61"/>
        <end position="101"/>
    </location>
</feature>
<dbReference type="PANTHER" id="PTHR34660">
    <property type="entry name" value="MYB-LIKE PROTEIN X"/>
    <property type="match status" value="1"/>
</dbReference>
<evidence type="ECO:0000313" key="3">
    <source>
        <dbReference type="Proteomes" id="UP000288805"/>
    </source>
</evidence>
<dbReference type="EMBL" id="QGNW01001404">
    <property type="protein sequence ID" value="RVW42520.1"/>
    <property type="molecule type" value="Genomic_DNA"/>
</dbReference>